<reference evidence="2 3" key="1">
    <citation type="submission" date="2015-01" db="EMBL/GenBank/DDBJ databases">
        <authorList>
            <person name="Aslett A.Martin."/>
            <person name="De Silva Nishadi"/>
        </authorList>
    </citation>
    <scope>NUCLEOTIDE SEQUENCE [LARGE SCALE GENOMIC DNA]</scope>
    <source>
        <strain evidence="2 3">R28058</strain>
    </source>
</reference>
<protein>
    <submittedName>
        <fullName evidence="2">Uncharacterized protein</fullName>
    </submittedName>
</protein>
<proteinExistence type="predicted"/>
<dbReference type="RefSeq" id="WP_155485948.1">
    <property type="nucleotide sequence ID" value="NZ_CDNI01000003.1"/>
</dbReference>
<name>A0A0C7G3F0_PARSO</name>
<dbReference type="Proteomes" id="UP000049127">
    <property type="component" value="Unassembled WGS sequence"/>
</dbReference>
<evidence type="ECO:0000313" key="3">
    <source>
        <dbReference type="Proteomes" id="UP000049127"/>
    </source>
</evidence>
<feature type="region of interest" description="Disordered" evidence="1">
    <location>
        <begin position="1"/>
        <end position="56"/>
    </location>
</feature>
<feature type="compositionally biased region" description="Basic residues" evidence="1">
    <location>
        <begin position="13"/>
        <end position="23"/>
    </location>
</feature>
<evidence type="ECO:0000256" key="1">
    <source>
        <dbReference type="SAM" id="MobiDB-lite"/>
    </source>
</evidence>
<feature type="compositionally biased region" description="Low complexity" evidence="1">
    <location>
        <begin position="25"/>
        <end position="49"/>
    </location>
</feature>
<dbReference type="AlphaFoldDB" id="A0A0C7G3F0"/>
<accession>A0A0C7G3F0</accession>
<sequence length="56" mass="5831">MDSLKNQSDRGHGYYKKKVKKRTNASVSGASVSGSGVSVSQSGVSASASYSKPYSE</sequence>
<gene>
    <name evidence="2" type="ORF">R28058_07061</name>
</gene>
<dbReference type="EMBL" id="CEKZ01000003">
    <property type="protein sequence ID" value="CEQ02973.1"/>
    <property type="molecule type" value="Genomic_DNA"/>
</dbReference>
<organism evidence="2 3">
    <name type="scientific">Paraclostridium sordellii</name>
    <name type="common">Clostridium sordellii</name>
    <dbReference type="NCBI Taxonomy" id="1505"/>
    <lineage>
        <taxon>Bacteria</taxon>
        <taxon>Bacillati</taxon>
        <taxon>Bacillota</taxon>
        <taxon>Clostridia</taxon>
        <taxon>Peptostreptococcales</taxon>
        <taxon>Peptostreptococcaceae</taxon>
        <taxon>Paraclostridium</taxon>
    </lineage>
</organism>
<evidence type="ECO:0000313" key="2">
    <source>
        <dbReference type="EMBL" id="CEQ02973.1"/>
    </source>
</evidence>